<reference evidence="1 2" key="1">
    <citation type="submission" date="2023-04" db="EMBL/GenBank/DDBJ databases">
        <title>Genome sequence of Halobacillus naozhouensis KACC 21980.</title>
        <authorList>
            <person name="Kim S."/>
            <person name="Heo J."/>
            <person name="Kwon S.-W."/>
        </authorList>
    </citation>
    <scope>NUCLEOTIDE SEQUENCE [LARGE SCALE GENOMIC DNA]</scope>
    <source>
        <strain evidence="1 2">KCTC 13234</strain>
    </source>
</reference>
<dbReference type="Proteomes" id="UP001221597">
    <property type="component" value="Chromosome"/>
</dbReference>
<gene>
    <name evidence="1" type="ORF">P9989_04645</name>
</gene>
<accession>A0ABY8J0V4</accession>
<keyword evidence="2" id="KW-1185">Reference proteome</keyword>
<proteinExistence type="predicted"/>
<name>A0ABY8J0V4_9BACI</name>
<sequence>MIWLVVQKIVIDAAVDIIDVVVGIGSRLQTLSIDRESLLV</sequence>
<evidence type="ECO:0000313" key="2">
    <source>
        <dbReference type="Proteomes" id="UP001221597"/>
    </source>
</evidence>
<organism evidence="1 2">
    <name type="scientific">Halobacillus naozhouensis</name>
    <dbReference type="NCBI Taxonomy" id="554880"/>
    <lineage>
        <taxon>Bacteria</taxon>
        <taxon>Bacillati</taxon>
        <taxon>Bacillota</taxon>
        <taxon>Bacilli</taxon>
        <taxon>Bacillales</taxon>
        <taxon>Bacillaceae</taxon>
        <taxon>Halobacillus</taxon>
    </lineage>
</organism>
<protein>
    <submittedName>
        <fullName evidence="1">Uncharacterized protein</fullName>
    </submittedName>
</protein>
<evidence type="ECO:0000313" key="1">
    <source>
        <dbReference type="EMBL" id="WFT75682.1"/>
    </source>
</evidence>
<dbReference type="RefSeq" id="WP_283077648.1">
    <property type="nucleotide sequence ID" value="NZ_CP121671.1"/>
</dbReference>
<dbReference type="EMBL" id="CP121671">
    <property type="protein sequence ID" value="WFT75682.1"/>
    <property type="molecule type" value="Genomic_DNA"/>
</dbReference>